<dbReference type="InterPro" id="IPR001878">
    <property type="entry name" value="Znf_CCHC"/>
</dbReference>
<reference evidence="3 4" key="1">
    <citation type="submission" date="2019-10" db="EMBL/GenBank/DDBJ databases">
        <title>Assembly and Annotation for the nematode Trichostrongylus colubriformis.</title>
        <authorList>
            <person name="Martin J."/>
        </authorList>
    </citation>
    <scope>NUCLEOTIDE SEQUENCE [LARGE SCALE GENOMIC DNA]</scope>
    <source>
        <strain evidence="3">G859</strain>
        <tissue evidence="3">Whole worm</tissue>
    </source>
</reference>
<evidence type="ECO:0000313" key="3">
    <source>
        <dbReference type="EMBL" id="KAK5965291.1"/>
    </source>
</evidence>
<sequence>MKATSLNSRLALGKLLEELHEQVSSRALFENRYASLASSRAIPEKAQRQTTFKQEQCLFCHKNNHQTKDCRTVRTPVDRRNALRGQIVCWKCFARDHRSSACTLKKCPKCSRDHHISLCSNQTDETPTTTLPKSQGNARKASESYDRESGKPKNTYRNQTNHTNICMAQPAASNENEQKEMNNFSNQLDEDLHEKNLILMTVEGQIKNNTTGSFENVLIFLDSGAQCNLIDAHLADTLALARGEPYQYTMHGIGGTIHTYTAQQVTAVFRIRFGECVSINLSTKPVLTNAFPSATLTSTDIQFLKQNNIFLSNTAASGQLVKPTILIGVESYEHIVLLNSPPTKLPSGLLAQNTVFGPALFGRLELLAILISLRLAKTILRSYKGRIKLVRIVNDSKIALAWIQTTKRLPLFVANQVERIKKLRRIIHQHGALVEFNYVESKNNPADVATRPTTKEAFEASDWLPGPQWFKTQEASWPIESSIDLNEMVGNESHDEGCNTPICAPAVKTSTQINDSIWNCRAFGITYRH</sequence>
<dbReference type="GO" id="GO:0008270">
    <property type="term" value="F:zinc ion binding"/>
    <property type="evidence" value="ECO:0007669"/>
    <property type="project" value="InterPro"/>
</dbReference>
<dbReference type="PANTHER" id="PTHR47331:SF5">
    <property type="entry name" value="RIBONUCLEASE H"/>
    <property type="match status" value="1"/>
</dbReference>
<dbReference type="SMART" id="SM00343">
    <property type="entry name" value="ZnF_C2HC"/>
    <property type="match status" value="2"/>
</dbReference>
<feature type="region of interest" description="Disordered" evidence="1">
    <location>
        <begin position="121"/>
        <end position="161"/>
    </location>
</feature>
<feature type="compositionally biased region" description="Basic and acidic residues" evidence="1">
    <location>
        <begin position="140"/>
        <end position="151"/>
    </location>
</feature>
<feature type="domain" description="CCHC-type" evidence="2">
    <location>
        <begin position="88"/>
        <end position="104"/>
    </location>
</feature>
<feature type="compositionally biased region" description="Polar residues" evidence="1">
    <location>
        <begin position="121"/>
        <end position="137"/>
    </location>
</feature>
<keyword evidence="4" id="KW-1185">Reference proteome</keyword>
<accession>A0AAN8ENW5</accession>
<dbReference type="EMBL" id="WIXE01024777">
    <property type="protein sequence ID" value="KAK5965291.1"/>
    <property type="molecule type" value="Genomic_DNA"/>
</dbReference>
<evidence type="ECO:0000256" key="1">
    <source>
        <dbReference type="SAM" id="MobiDB-lite"/>
    </source>
</evidence>
<dbReference type="GO" id="GO:0003676">
    <property type="term" value="F:nucleic acid binding"/>
    <property type="evidence" value="ECO:0007669"/>
    <property type="project" value="InterPro"/>
</dbReference>
<evidence type="ECO:0000259" key="2">
    <source>
        <dbReference type="SMART" id="SM00343"/>
    </source>
</evidence>
<gene>
    <name evidence="3" type="ORF">GCK32_002031</name>
</gene>
<dbReference type="PANTHER" id="PTHR47331">
    <property type="entry name" value="PHD-TYPE DOMAIN-CONTAINING PROTEIN"/>
    <property type="match status" value="1"/>
</dbReference>
<name>A0AAN8ENW5_TRICO</name>
<dbReference type="Proteomes" id="UP001331761">
    <property type="component" value="Unassembled WGS sequence"/>
</dbReference>
<dbReference type="AlphaFoldDB" id="A0AAN8ENW5"/>
<comment type="caution">
    <text evidence="3">The sequence shown here is derived from an EMBL/GenBank/DDBJ whole genome shotgun (WGS) entry which is preliminary data.</text>
</comment>
<organism evidence="3 4">
    <name type="scientific">Trichostrongylus colubriformis</name>
    <name type="common">Black scour worm</name>
    <dbReference type="NCBI Taxonomy" id="6319"/>
    <lineage>
        <taxon>Eukaryota</taxon>
        <taxon>Metazoa</taxon>
        <taxon>Ecdysozoa</taxon>
        <taxon>Nematoda</taxon>
        <taxon>Chromadorea</taxon>
        <taxon>Rhabditida</taxon>
        <taxon>Rhabditina</taxon>
        <taxon>Rhabditomorpha</taxon>
        <taxon>Strongyloidea</taxon>
        <taxon>Trichostrongylidae</taxon>
        <taxon>Trichostrongylus</taxon>
    </lineage>
</organism>
<feature type="domain" description="CCHC-type" evidence="2">
    <location>
        <begin position="56"/>
        <end position="72"/>
    </location>
</feature>
<protein>
    <recommendedName>
        <fullName evidence="2">CCHC-type domain-containing protein</fullName>
    </recommendedName>
</protein>
<proteinExistence type="predicted"/>
<evidence type="ECO:0000313" key="4">
    <source>
        <dbReference type="Proteomes" id="UP001331761"/>
    </source>
</evidence>